<dbReference type="EMBL" id="MUXE01000002">
    <property type="protein sequence ID" value="PUE65997.1"/>
    <property type="molecule type" value="Genomic_DNA"/>
</dbReference>
<evidence type="ECO:0000256" key="1">
    <source>
        <dbReference type="ARBA" id="ARBA00022617"/>
    </source>
</evidence>
<sequence length="108" mass="12316">MSIKYKIPLVLIFSFNLLNASALDGEKVFKQYCWGCHHETSVAFGPSFEQIADKRTVGEIQGQIIAPKSMYKQLGYKRSVMPSFKDELSQEQLDAITDFILSYKSKKD</sequence>
<dbReference type="InterPro" id="IPR009056">
    <property type="entry name" value="Cyt_c-like_dom"/>
</dbReference>
<gene>
    <name evidence="7" type="ORF">B0174_01645</name>
</gene>
<dbReference type="GO" id="GO:0020037">
    <property type="term" value="F:heme binding"/>
    <property type="evidence" value="ECO:0007669"/>
    <property type="project" value="InterPro"/>
</dbReference>
<feature type="domain" description="Cytochrome c" evidence="6">
    <location>
        <begin position="20"/>
        <end position="104"/>
    </location>
</feature>
<dbReference type="InterPro" id="IPR036909">
    <property type="entry name" value="Cyt_c-like_dom_sf"/>
</dbReference>
<dbReference type="OrthoDB" id="335174at2"/>
<dbReference type="Gene3D" id="1.10.760.10">
    <property type="entry name" value="Cytochrome c-like domain"/>
    <property type="match status" value="1"/>
</dbReference>
<comment type="caution">
    <text evidence="7">The sequence shown here is derived from an EMBL/GenBank/DDBJ whole genome shotgun (WGS) entry which is preliminary data.</text>
</comment>
<keyword evidence="1 4" id="KW-0349">Heme</keyword>
<dbReference type="GO" id="GO:0046872">
    <property type="term" value="F:metal ion binding"/>
    <property type="evidence" value="ECO:0007669"/>
    <property type="project" value="UniProtKB-KW"/>
</dbReference>
<accession>A0A363D4H1</accession>
<evidence type="ECO:0000259" key="6">
    <source>
        <dbReference type="PROSITE" id="PS51007"/>
    </source>
</evidence>
<organism evidence="7 8">
    <name type="scientific">Arcobacter caeni</name>
    <dbReference type="NCBI Taxonomy" id="1912877"/>
    <lineage>
        <taxon>Bacteria</taxon>
        <taxon>Pseudomonadati</taxon>
        <taxon>Campylobacterota</taxon>
        <taxon>Epsilonproteobacteria</taxon>
        <taxon>Campylobacterales</taxon>
        <taxon>Arcobacteraceae</taxon>
        <taxon>Arcobacter</taxon>
    </lineage>
</organism>
<evidence type="ECO:0000256" key="4">
    <source>
        <dbReference type="PROSITE-ProRule" id="PRU00433"/>
    </source>
</evidence>
<keyword evidence="5" id="KW-0732">Signal</keyword>
<reference evidence="7 8" key="1">
    <citation type="submission" date="2017-02" db="EMBL/GenBank/DDBJ databases">
        <title>Arcobacter caeni sp. nov, a new Arcobacter species isolated from reclaimed water.</title>
        <authorList>
            <person name="Figueras M.J."/>
            <person name="Perez-Cataluna A."/>
            <person name="Salas-Masso N."/>
        </authorList>
    </citation>
    <scope>NUCLEOTIDE SEQUENCE [LARGE SCALE GENOMIC DNA]</scope>
    <source>
        <strain evidence="7 8">RW17-10</strain>
    </source>
</reference>
<keyword evidence="3 4" id="KW-0408">Iron</keyword>
<dbReference type="SUPFAM" id="SSF46626">
    <property type="entry name" value="Cytochrome c"/>
    <property type="match status" value="1"/>
</dbReference>
<feature type="signal peptide" evidence="5">
    <location>
        <begin position="1"/>
        <end position="20"/>
    </location>
</feature>
<name>A0A363D4H1_9BACT</name>
<dbReference type="PROSITE" id="PS51007">
    <property type="entry name" value="CYTC"/>
    <property type="match status" value="1"/>
</dbReference>
<keyword evidence="8" id="KW-1185">Reference proteome</keyword>
<dbReference type="Proteomes" id="UP000251135">
    <property type="component" value="Unassembled WGS sequence"/>
</dbReference>
<evidence type="ECO:0000256" key="5">
    <source>
        <dbReference type="SAM" id="SignalP"/>
    </source>
</evidence>
<dbReference type="AlphaFoldDB" id="A0A363D4H1"/>
<keyword evidence="2 4" id="KW-0479">Metal-binding</keyword>
<proteinExistence type="predicted"/>
<evidence type="ECO:0000313" key="7">
    <source>
        <dbReference type="EMBL" id="PUE65997.1"/>
    </source>
</evidence>
<evidence type="ECO:0000313" key="8">
    <source>
        <dbReference type="Proteomes" id="UP000251135"/>
    </source>
</evidence>
<evidence type="ECO:0000256" key="2">
    <source>
        <dbReference type="ARBA" id="ARBA00022723"/>
    </source>
</evidence>
<dbReference type="Pfam" id="PF13442">
    <property type="entry name" value="Cytochrome_CBB3"/>
    <property type="match status" value="1"/>
</dbReference>
<evidence type="ECO:0000256" key="3">
    <source>
        <dbReference type="ARBA" id="ARBA00023004"/>
    </source>
</evidence>
<dbReference type="RefSeq" id="WP_108557904.1">
    <property type="nucleotide sequence ID" value="NZ_MUXE01000002.1"/>
</dbReference>
<dbReference type="GO" id="GO:0009055">
    <property type="term" value="F:electron transfer activity"/>
    <property type="evidence" value="ECO:0007669"/>
    <property type="project" value="InterPro"/>
</dbReference>
<protein>
    <submittedName>
        <fullName evidence="7">Cytochrome C</fullName>
    </submittedName>
</protein>
<feature type="chain" id="PRO_5016960156" evidence="5">
    <location>
        <begin position="21"/>
        <end position="108"/>
    </location>
</feature>